<feature type="transmembrane region" description="Helical" evidence="2">
    <location>
        <begin position="375"/>
        <end position="395"/>
    </location>
</feature>
<feature type="transmembrane region" description="Helical" evidence="2">
    <location>
        <begin position="569"/>
        <end position="588"/>
    </location>
</feature>
<feature type="transmembrane region" description="Helical" evidence="2">
    <location>
        <begin position="154"/>
        <end position="181"/>
    </location>
</feature>
<feature type="transmembrane region" description="Helical" evidence="2">
    <location>
        <begin position="786"/>
        <end position="803"/>
    </location>
</feature>
<dbReference type="OrthoDB" id="1815069at2"/>
<dbReference type="Proteomes" id="UP000799092">
    <property type="component" value="Unassembled WGS sequence"/>
</dbReference>
<feature type="transmembrane region" description="Helical" evidence="2">
    <location>
        <begin position="834"/>
        <end position="853"/>
    </location>
</feature>
<feature type="transmembrane region" description="Helical" evidence="2">
    <location>
        <begin position="346"/>
        <end position="363"/>
    </location>
</feature>
<feature type="transmembrane region" description="Helical" evidence="2">
    <location>
        <begin position="485"/>
        <end position="502"/>
    </location>
</feature>
<feature type="transmembrane region" description="Helical" evidence="2">
    <location>
        <begin position="969"/>
        <end position="991"/>
    </location>
</feature>
<feature type="transmembrane region" description="Helical" evidence="2">
    <location>
        <begin position="885"/>
        <end position="904"/>
    </location>
</feature>
<feature type="transmembrane region" description="Helical" evidence="2">
    <location>
        <begin position="401"/>
        <end position="419"/>
    </location>
</feature>
<feature type="transmembrane region" description="Helical" evidence="2">
    <location>
        <begin position="997"/>
        <end position="1016"/>
    </location>
</feature>
<comment type="caution">
    <text evidence="3">The sequence shown here is derived from an EMBL/GenBank/DDBJ whole genome shotgun (WGS) entry which is preliminary data.</text>
</comment>
<feature type="transmembrane region" description="Helical" evidence="2">
    <location>
        <begin position="241"/>
        <end position="260"/>
    </location>
</feature>
<organism evidence="3 4">
    <name type="scientific">Aquibacillus halophilus</name>
    <dbReference type="NCBI Taxonomy" id="930132"/>
    <lineage>
        <taxon>Bacteria</taxon>
        <taxon>Bacillati</taxon>
        <taxon>Bacillota</taxon>
        <taxon>Bacilli</taxon>
        <taxon>Bacillales</taxon>
        <taxon>Bacillaceae</taxon>
        <taxon>Aquibacillus</taxon>
    </lineage>
</organism>
<dbReference type="RefSeq" id="WP_153737396.1">
    <property type="nucleotide sequence ID" value="NZ_WJNG01000011.1"/>
</dbReference>
<feature type="transmembrane region" description="Helical" evidence="2">
    <location>
        <begin position="728"/>
        <end position="745"/>
    </location>
</feature>
<feature type="transmembrane region" description="Helical" evidence="2">
    <location>
        <begin position="1052"/>
        <end position="1068"/>
    </location>
</feature>
<gene>
    <name evidence="3" type="ORF">GH741_13995</name>
</gene>
<dbReference type="AlphaFoldDB" id="A0A6A8DDK7"/>
<feature type="transmembrane region" description="Helical" evidence="2">
    <location>
        <begin position="600"/>
        <end position="618"/>
    </location>
</feature>
<evidence type="ECO:0000313" key="3">
    <source>
        <dbReference type="EMBL" id="MRH43785.1"/>
    </source>
</evidence>
<feature type="transmembrane region" description="Helical" evidence="2">
    <location>
        <begin position="272"/>
        <end position="291"/>
    </location>
</feature>
<evidence type="ECO:0000313" key="4">
    <source>
        <dbReference type="Proteomes" id="UP000799092"/>
    </source>
</evidence>
<sequence length="1149" mass="133296">MEKLPQEEREDIVRNELADLKKYNFINDKDYQFLISSYNKMAIKRQREANQEGYILAEKIEAEPNGEIKEKQQPKKQEKPKKKLTKEQVRERNISWSLILGVVLLLISGLVVATSNWEQMGPGLRVFSISFIAIFFLLLSGVSSKLLKIEKTAFAFLTLGSLLIPIVVVAIGFFELIGTYLSLTGEGRYFLGLIGALIPLPLYMRNAMKHRSRLFVWISYIFLTLTVAFLIASTGVSLDGFYLLIMLFNAALLYVYHRINVNQRIAIFIKELPAYSQLNLVISTLLMLFIYEQAVFYSFNLLLTAAIYISMVYVYRTKEYQFVFTALFAYGVYQLVEHTFLANVEFIIYSLVGIVYISFSFITKNNSYLERMFRFTSGIISFFVFVYVSYQGIVLKADENSLVLLVAYIVIALNYCYLAYLTNYKIFKYLSPVFIIVAGFQLWENINSWIGINHPDLFMFLFGVGLFLAIGIYNKHKFILPIQRSSYYLSITLMIGCIAYSALAMEYIKVACFFLVLAVLSFIVIKKTQGVQERIIAEWGHSVSILLGFLVLYPKFISVSVEYENNFNIPFHYAVAGMLLFGISIGWGRYSESGLSRSTFYTGQFAYLFSLLQLLDYIEIDEYFVRPLLLLIGIGVFVWFVHRTKLTIFWLLVALTSFAFYGSLLSPLPLDSYEQSIVYLMFGPVILLLIEYFAGKKVQQLKPYFFWFAQVTLFLLILVVILDSVLSGNINPLVLFVPFSIYLYSTIIRSNEWQIKVFLYAAMTLIPILLATNIGYYNLFVQMPSPYIWLISSVLMAIGWLVIKQKNWRDRIGWYIIPFSLVGLFTVVTERYMFSPIELIPIFGYVLFNLLFLHKRKLSVFSVIPLALTLLVWEQQRHMFDSIVIYFICMASFLILLIVGRYLYEKLYYLEKNNSYVDWYSIIALFYLFYSISFVTEQNTVWIEIAPILLISIWFFSQDNRLNNLMPKLTFKTLGAISIIPAYFLVLSEFYSWIPNLIRAELTVLPILSVTIFLSLRTWNNYSKIMKYVELIVLLLVTAYLIVDAIESNTVWDAVLMGSLALLSIIIGMQYRIKIYFFVGIGVLLFNVMYQTKPYWGNMPWWAYLLIAGSTLIGIASYHEWRKQRPDKDKAGRLTEKIKRFFSSLKEWE</sequence>
<feature type="transmembrane region" description="Helical" evidence="2">
    <location>
        <begin position="916"/>
        <end position="935"/>
    </location>
</feature>
<feature type="transmembrane region" description="Helical" evidence="2">
    <location>
        <begin position="704"/>
        <end position="722"/>
    </location>
</feature>
<protein>
    <recommendedName>
        <fullName evidence="5">DUF2157 domain-containing protein</fullName>
    </recommendedName>
</protein>
<name>A0A6A8DDK7_9BACI</name>
<feature type="compositionally biased region" description="Basic and acidic residues" evidence="1">
    <location>
        <begin position="66"/>
        <end position="77"/>
    </location>
</feature>
<feature type="transmembrane region" description="Helical" evidence="2">
    <location>
        <begin position="508"/>
        <end position="525"/>
    </location>
</feature>
<proteinExistence type="predicted"/>
<dbReference type="EMBL" id="WJNG01000011">
    <property type="protein sequence ID" value="MRH43785.1"/>
    <property type="molecule type" value="Genomic_DNA"/>
</dbReference>
<feature type="transmembrane region" description="Helical" evidence="2">
    <location>
        <begin position="648"/>
        <end position="665"/>
    </location>
</feature>
<feature type="transmembrane region" description="Helical" evidence="2">
    <location>
        <begin position="941"/>
        <end position="957"/>
    </location>
</feature>
<feature type="transmembrane region" description="Helical" evidence="2">
    <location>
        <begin position="624"/>
        <end position="641"/>
    </location>
</feature>
<evidence type="ECO:0000256" key="2">
    <source>
        <dbReference type="SAM" id="Phobius"/>
    </source>
</evidence>
<feature type="transmembrane region" description="Helical" evidence="2">
    <location>
        <begin position="677"/>
        <end position="695"/>
    </location>
</feature>
<feature type="transmembrane region" description="Helical" evidence="2">
    <location>
        <begin position="1099"/>
        <end position="1118"/>
    </location>
</feature>
<feature type="transmembrane region" description="Helical" evidence="2">
    <location>
        <begin position="215"/>
        <end position="235"/>
    </location>
</feature>
<evidence type="ECO:0008006" key="5">
    <source>
        <dbReference type="Google" id="ProtNLM"/>
    </source>
</evidence>
<feature type="region of interest" description="Disordered" evidence="1">
    <location>
        <begin position="66"/>
        <end position="86"/>
    </location>
</feature>
<feature type="transmembrane region" description="Helical" evidence="2">
    <location>
        <begin position="858"/>
        <end position="873"/>
    </location>
</feature>
<feature type="transmembrane region" description="Helical" evidence="2">
    <location>
        <begin position="322"/>
        <end position="340"/>
    </location>
</feature>
<feature type="transmembrane region" description="Helical" evidence="2">
    <location>
        <begin position="426"/>
        <end position="443"/>
    </location>
</feature>
<keyword evidence="4" id="KW-1185">Reference proteome</keyword>
<feature type="transmembrane region" description="Helical" evidence="2">
    <location>
        <begin position="1028"/>
        <end position="1046"/>
    </location>
</feature>
<feature type="transmembrane region" description="Helical" evidence="2">
    <location>
        <begin position="812"/>
        <end position="828"/>
    </location>
</feature>
<accession>A0A6A8DDK7</accession>
<feature type="transmembrane region" description="Helical" evidence="2">
    <location>
        <begin position="537"/>
        <end position="557"/>
    </location>
</feature>
<feature type="transmembrane region" description="Helical" evidence="2">
    <location>
        <begin position="96"/>
        <end position="117"/>
    </location>
</feature>
<keyword evidence="2" id="KW-0812">Transmembrane</keyword>
<keyword evidence="2" id="KW-0472">Membrane</keyword>
<feature type="transmembrane region" description="Helical" evidence="2">
    <location>
        <begin position="123"/>
        <end position="142"/>
    </location>
</feature>
<feature type="transmembrane region" description="Helical" evidence="2">
    <location>
        <begin position="297"/>
        <end position="315"/>
    </location>
</feature>
<keyword evidence="2" id="KW-1133">Transmembrane helix</keyword>
<reference evidence="3" key="1">
    <citation type="submission" date="2019-11" db="EMBL/GenBank/DDBJ databases">
        <authorList>
            <person name="Li J."/>
        </authorList>
    </citation>
    <scope>NUCLEOTIDE SEQUENCE</scope>
    <source>
        <strain evidence="3">B6B</strain>
    </source>
</reference>
<feature type="transmembrane region" description="Helical" evidence="2">
    <location>
        <begin position="455"/>
        <end position="473"/>
    </location>
</feature>
<feature type="transmembrane region" description="Helical" evidence="2">
    <location>
        <begin position="187"/>
        <end position="203"/>
    </location>
</feature>
<feature type="transmembrane region" description="Helical" evidence="2">
    <location>
        <begin position="757"/>
        <end position="780"/>
    </location>
</feature>
<feature type="transmembrane region" description="Helical" evidence="2">
    <location>
        <begin position="1075"/>
        <end position="1093"/>
    </location>
</feature>
<evidence type="ECO:0000256" key="1">
    <source>
        <dbReference type="SAM" id="MobiDB-lite"/>
    </source>
</evidence>